<dbReference type="GO" id="GO:0005856">
    <property type="term" value="C:cytoskeleton"/>
    <property type="evidence" value="ECO:0000318"/>
    <property type="project" value="GO_Central"/>
</dbReference>
<dbReference type="STRING" id="5722.A2G8Q9"/>
<keyword evidence="1 2" id="KW-0175">Coiled coil</keyword>
<dbReference type="PANTHER" id="PTHR32083">
    <property type="entry name" value="CILIA AND FLAGELLA-ASSOCIATED PROTEIN 58-RELATED"/>
    <property type="match status" value="1"/>
</dbReference>
<name>A2G8Q9_TRIV3</name>
<protein>
    <recommendedName>
        <fullName evidence="5">Flagellar associated protein</fullName>
    </recommendedName>
</protein>
<gene>
    <name evidence="3" type="ORF">TVAG_408800</name>
</gene>
<proteinExistence type="predicted"/>
<feature type="coiled-coil region" evidence="2">
    <location>
        <begin position="172"/>
        <end position="234"/>
    </location>
</feature>
<sequence length="937" mass="108746">MTEDDKLKDGIDDDQSNQLEDLEKSFQVTIAGLISDHAFDGFRGQYESIYNAFIKSQKNNELLVQKCRELNSEILANATKINSVLRLSEDDQRTIASLKFEFEKAWKMVEMSQDREQKSRDVIDELKTESTRLAKIVEQNGALAFQEDISLDALHSDINALKSEIKIQDTTLKQLNGDLETLAKQKASFESELFKLKDEKSTLEKDIENTSTENTDLEKEIVNIMQQQKSVKDKIVENRDSITKNRDSKAQEKDSLAQLSIDLINVRKELKLSNDSKDNQNASLALVKGLLNKRQDEQDKLTELIQKREDRDKESQPTYEELQKEVKELDKTYKQTKEEYEGLLKYRKFVQQEYLTTKSDLDRVRKELYLKRHQLLAADGRVTMRQNDIDVSQMQIIAVRGDVVQEKQKVEDIYTKIEGIYNDMLGQKTDITKMDKAASFLRNEIEDLIVEATTTASNTEQIKQIAEQNNKVAQDNLLVINGINDQIAKQIAINDQLIQQRNVVRRQLEELTQSSATTGSDYGFVERDIADSKKIILEKDEQCISSHIKRMEYAEQSKQLRHDIEKMNDDIRNLQLQSKTLLNTNMRSRYLLDVAEKDISKLKVVNQENNTQYNLLEKQIHDRIYSLDLLKEKIVLIEGRLKSESATYTQKCHEVDELKKTLLSEVEKQKKLMDKSKHSVYLRTECRNLEKRILFQQGRVRALEDELETPMNIHRWRFLEASNPELLNLLKMTQELRNKLMERLYRIDKLKVLREERRKLLVREQRKVGSQTKDDGDEEIRILEEQLEMKTKQLQEIETELFDRSSNIDELKKSVEEVRGELNYTKSSYFMEKKKVHEMRSSTQSKTEEIAGNTAKFIGGGFPVSSVPSTAQSISAIEGNKINKAIVIPKVTNSRPSKVLPKGWNPSRQALKPFLPTVSELRALLFPFLYCFLFVIL</sequence>
<accession>A2G8Q9</accession>
<evidence type="ECO:0000256" key="1">
    <source>
        <dbReference type="ARBA" id="ARBA00023054"/>
    </source>
</evidence>
<dbReference type="EMBL" id="DS114644">
    <property type="protein sequence ID" value="EAX86459.1"/>
    <property type="molecule type" value="Genomic_DNA"/>
</dbReference>
<dbReference type="PANTHER" id="PTHR32083:SF0">
    <property type="entry name" value="CILIA AND FLAGELLA-ASSOCIATED PROTEIN 58"/>
    <property type="match status" value="1"/>
</dbReference>
<dbReference type="SMR" id="A2G8Q9"/>
<dbReference type="VEuPathDB" id="TrichDB:TVAGG3_0991910"/>
<evidence type="ECO:0000313" key="4">
    <source>
        <dbReference type="Proteomes" id="UP000001542"/>
    </source>
</evidence>
<reference evidence="3" key="2">
    <citation type="journal article" date="2007" name="Science">
        <title>Draft genome sequence of the sexually transmitted pathogen Trichomonas vaginalis.</title>
        <authorList>
            <person name="Carlton J.M."/>
            <person name="Hirt R.P."/>
            <person name="Silva J.C."/>
            <person name="Delcher A.L."/>
            <person name="Schatz M."/>
            <person name="Zhao Q."/>
            <person name="Wortman J.R."/>
            <person name="Bidwell S.L."/>
            <person name="Alsmark U.C.M."/>
            <person name="Besteiro S."/>
            <person name="Sicheritz-Ponten T."/>
            <person name="Noel C.J."/>
            <person name="Dacks J.B."/>
            <person name="Foster P.G."/>
            <person name="Simillion C."/>
            <person name="Van de Peer Y."/>
            <person name="Miranda-Saavedra D."/>
            <person name="Barton G.J."/>
            <person name="Westrop G.D."/>
            <person name="Mueller S."/>
            <person name="Dessi D."/>
            <person name="Fiori P.L."/>
            <person name="Ren Q."/>
            <person name="Paulsen I."/>
            <person name="Zhang H."/>
            <person name="Bastida-Corcuera F.D."/>
            <person name="Simoes-Barbosa A."/>
            <person name="Brown M.T."/>
            <person name="Hayes R.D."/>
            <person name="Mukherjee M."/>
            <person name="Okumura C.Y."/>
            <person name="Schneider R."/>
            <person name="Smith A.J."/>
            <person name="Vanacova S."/>
            <person name="Villalvazo M."/>
            <person name="Haas B.J."/>
            <person name="Pertea M."/>
            <person name="Feldblyum T.V."/>
            <person name="Utterback T.R."/>
            <person name="Shu C.L."/>
            <person name="Osoegawa K."/>
            <person name="de Jong P.J."/>
            <person name="Hrdy I."/>
            <person name="Horvathova L."/>
            <person name="Zubacova Z."/>
            <person name="Dolezal P."/>
            <person name="Malik S.B."/>
            <person name="Logsdon J.M. Jr."/>
            <person name="Henze K."/>
            <person name="Gupta A."/>
            <person name="Wang C.C."/>
            <person name="Dunne R.L."/>
            <person name="Upcroft J.A."/>
            <person name="Upcroft P."/>
            <person name="White O."/>
            <person name="Salzberg S.L."/>
            <person name="Tang P."/>
            <person name="Chiu C.-H."/>
            <person name="Lee Y.-S."/>
            <person name="Embley T.M."/>
            <person name="Coombs G.H."/>
            <person name="Mottram J.C."/>
            <person name="Tachezy J."/>
            <person name="Fraser-Liggett C.M."/>
            <person name="Johnson P.J."/>
        </authorList>
    </citation>
    <scope>NUCLEOTIDE SEQUENCE [LARGE SCALE GENOMIC DNA]</scope>
    <source>
        <strain evidence="3">G3</strain>
    </source>
</reference>
<evidence type="ECO:0000256" key="2">
    <source>
        <dbReference type="SAM" id="Coils"/>
    </source>
</evidence>
<feature type="coiled-coil region" evidence="2">
    <location>
        <begin position="773"/>
        <end position="800"/>
    </location>
</feature>
<feature type="coiled-coil region" evidence="2">
    <location>
        <begin position="287"/>
        <end position="339"/>
    </location>
</feature>
<feature type="coiled-coil region" evidence="2">
    <location>
        <begin position="550"/>
        <end position="584"/>
    </location>
</feature>
<dbReference type="VEuPathDB" id="TrichDB:TVAGG3_0256550"/>
<evidence type="ECO:0008006" key="5">
    <source>
        <dbReference type="Google" id="ProtNLM"/>
    </source>
</evidence>
<dbReference type="Gene3D" id="1.10.287.1490">
    <property type="match status" value="1"/>
</dbReference>
<reference evidence="3" key="1">
    <citation type="submission" date="2006-10" db="EMBL/GenBank/DDBJ databases">
        <authorList>
            <person name="Amadeo P."/>
            <person name="Zhao Q."/>
            <person name="Wortman J."/>
            <person name="Fraser-Liggett C."/>
            <person name="Carlton J."/>
        </authorList>
    </citation>
    <scope>NUCLEOTIDE SEQUENCE</scope>
    <source>
        <strain evidence="3">G3</strain>
    </source>
</reference>
<organism evidence="3 4">
    <name type="scientific">Trichomonas vaginalis (strain ATCC PRA-98 / G3)</name>
    <dbReference type="NCBI Taxonomy" id="412133"/>
    <lineage>
        <taxon>Eukaryota</taxon>
        <taxon>Metamonada</taxon>
        <taxon>Parabasalia</taxon>
        <taxon>Trichomonadida</taxon>
        <taxon>Trichomonadidae</taxon>
        <taxon>Trichomonas</taxon>
    </lineage>
</organism>
<dbReference type="InParanoid" id="A2G8Q9"/>
<dbReference type="Proteomes" id="UP000001542">
    <property type="component" value="Unassembled WGS sequence"/>
</dbReference>
<keyword evidence="4" id="KW-1185">Reference proteome</keyword>
<feature type="coiled-coil region" evidence="2">
    <location>
        <begin position="456"/>
        <end position="514"/>
    </location>
</feature>
<evidence type="ECO:0000313" key="3">
    <source>
        <dbReference type="EMBL" id="EAX86459.1"/>
    </source>
</evidence>
<dbReference type="OrthoDB" id="264785at2759"/>
<dbReference type="VEuPathDB" id="TrichDB:TVAG_408800"/>
<dbReference type="AlphaFoldDB" id="A2G8Q9"/>